<name>A0A6J1DH65_MOMCH</name>
<evidence type="ECO:0000256" key="8">
    <source>
        <dbReference type="SAM" id="MobiDB-lite"/>
    </source>
</evidence>
<evidence type="ECO:0000256" key="3">
    <source>
        <dbReference type="ARBA" id="ARBA00022448"/>
    </source>
</evidence>
<reference evidence="11" key="1">
    <citation type="submission" date="2025-08" db="UniProtKB">
        <authorList>
            <consortium name="RefSeq"/>
        </authorList>
    </citation>
    <scope>IDENTIFICATION</scope>
    <source>
        <strain evidence="11">OHB3-1</strain>
    </source>
</reference>
<evidence type="ECO:0000256" key="6">
    <source>
        <dbReference type="ARBA" id="ARBA00022989"/>
    </source>
</evidence>
<keyword evidence="5" id="KW-0029">Amino-acid transport</keyword>
<evidence type="ECO:0000313" key="10">
    <source>
        <dbReference type="Proteomes" id="UP000504603"/>
    </source>
</evidence>
<dbReference type="InterPro" id="IPR040359">
    <property type="entry name" value="GDU"/>
</dbReference>
<dbReference type="KEGG" id="mcha:111020847"/>
<dbReference type="RefSeq" id="XP_022153323.1">
    <property type="nucleotide sequence ID" value="XM_022297631.1"/>
</dbReference>
<evidence type="ECO:0000256" key="5">
    <source>
        <dbReference type="ARBA" id="ARBA00022970"/>
    </source>
</evidence>
<dbReference type="GO" id="GO:0016020">
    <property type="term" value="C:membrane"/>
    <property type="evidence" value="ECO:0007669"/>
    <property type="project" value="UniProtKB-SubCell"/>
</dbReference>
<keyword evidence="10" id="KW-1185">Reference proteome</keyword>
<dbReference type="GO" id="GO:0006865">
    <property type="term" value="P:amino acid transport"/>
    <property type="evidence" value="ECO:0007669"/>
    <property type="project" value="UniProtKB-KW"/>
</dbReference>
<dbReference type="OrthoDB" id="1930784at2759"/>
<evidence type="ECO:0000256" key="4">
    <source>
        <dbReference type="ARBA" id="ARBA00022692"/>
    </source>
</evidence>
<dbReference type="PANTHER" id="PTHR33228">
    <property type="entry name" value="PROTEIN GLUTAMINE DUMPER 4-RELATED"/>
    <property type="match status" value="1"/>
</dbReference>
<keyword evidence="6 9" id="KW-1133">Transmembrane helix</keyword>
<dbReference type="PANTHER" id="PTHR33228:SF77">
    <property type="entry name" value="PROTEIN GLUTAMINE DUMPER 2"/>
    <property type="match status" value="1"/>
</dbReference>
<feature type="region of interest" description="Disordered" evidence="8">
    <location>
        <begin position="57"/>
        <end position="87"/>
    </location>
</feature>
<keyword evidence="3" id="KW-0813">Transport</keyword>
<protein>
    <submittedName>
        <fullName evidence="11">Protein GLUTAMINE DUMPER 3-like</fullName>
    </submittedName>
</protein>
<sequence length="135" mass="14091">MAASGDSSTSMEAASLATPWHSPVPYLFGGLAAISSLIAFSLLILTCLYCWKPHVSGSNGDDDTARAADVESGEGKGGGDRNSLTPDDFDDKVVVVMAGEVNPSFIATPMSLSLDCRSKIMCRHEGVELQSCTSS</sequence>
<gene>
    <name evidence="11" type="primary">LOC111020847</name>
</gene>
<evidence type="ECO:0000256" key="9">
    <source>
        <dbReference type="SAM" id="Phobius"/>
    </source>
</evidence>
<dbReference type="AlphaFoldDB" id="A0A6J1DH65"/>
<evidence type="ECO:0000313" key="11">
    <source>
        <dbReference type="RefSeq" id="XP_022153323.1"/>
    </source>
</evidence>
<keyword evidence="4 9" id="KW-0812">Transmembrane</keyword>
<feature type="compositionally biased region" description="Basic and acidic residues" evidence="8">
    <location>
        <begin position="63"/>
        <end position="79"/>
    </location>
</feature>
<evidence type="ECO:0000256" key="1">
    <source>
        <dbReference type="ARBA" id="ARBA00004167"/>
    </source>
</evidence>
<dbReference type="Proteomes" id="UP000504603">
    <property type="component" value="Unplaced"/>
</dbReference>
<comment type="similarity">
    <text evidence="2">Belongs to the GLUTAMINE DUMPER 1 (TC 9.B.60) family.</text>
</comment>
<comment type="subcellular location">
    <subcellularLocation>
        <location evidence="1">Membrane</location>
        <topology evidence="1">Single-pass membrane protein</topology>
    </subcellularLocation>
</comment>
<organism evidence="10 11">
    <name type="scientific">Momordica charantia</name>
    <name type="common">Bitter gourd</name>
    <name type="synonym">Balsam pear</name>
    <dbReference type="NCBI Taxonomy" id="3673"/>
    <lineage>
        <taxon>Eukaryota</taxon>
        <taxon>Viridiplantae</taxon>
        <taxon>Streptophyta</taxon>
        <taxon>Embryophyta</taxon>
        <taxon>Tracheophyta</taxon>
        <taxon>Spermatophyta</taxon>
        <taxon>Magnoliopsida</taxon>
        <taxon>eudicotyledons</taxon>
        <taxon>Gunneridae</taxon>
        <taxon>Pentapetalae</taxon>
        <taxon>rosids</taxon>
        <taxon>fabids</taxon>
        <taxon>Cucurbitales</taxon>
        <taxon>Cucurbitaceae</taxon>
        <taxon>Momordiceae</taxon>
        <taxon>Momordica</taxon>
    </lineage>
</organism>
<keyword evidence="7 9" id="KW-0472">Membrane</keyword>
<proteinExistence type="inferred from homology"/>
<dbReference type="GO" id="GO:0080143">
    <property type="term" value="P:regulation of amino acid export"/>
    <property type="evidence" value="ECO:0007669"/>
    <property type="project" value="InterPro"/>
</dbReference>
<evidence type="ECO:0000256" key="7">
    <source>
        <dbReference type="ARBA" id="ARBA00023136"/>
    </source>
</evidence>
<evidence type="ECO:0000256" key="2">
    <source>
        <dbReference type="ARBA" id="ARBA00009977"/>
    </source>
</evidence>
<accession>A0A6J1DH65</accession>
<dbReference type="GeneID" id="111020847"/>
<feature type="transmembrane region" description="Helical" evidence="9">
    <location>
        <begin position="26"/>
        <end position="51"/>
    </location>
</feature>